<dbReference type="PANTHER" id="PTHR34408:SF1">
    <property type="entry name" value="GLYCOSYL HYDROLASE FAMILY 19 DOMAIN-CONTAINING PROTEIN HI_1415"/>
    <property type="match status" value="1"/>
</dbReference>
<proteinExistence type="predicted"/>
<dbReference type="Gene3D" id="2.30.30.40">
    <property type="entry name" value="SH3 Domains"/>
    <property type="match status" value="2"/>
</dbReference>
<dbReference type="EMBL" id="AP014568">
    <property type="protein sequence ID" value="BAO79965.1"/>
    <property type="molecule type" value="Genomic_DNA"/>
</dbReference>
<dbReference type="Pfam" id="PF06347">
    <property type="entry name" value="SH3_4"/>
    <property type="match status" value="1"/>
</dbReference>
<dbReference type="KEGG" id="cbaa:SRAA_0111"/>
<dbReference type="OrthoDB" id="5297720at2"/>
<dbReference type="PROSITE" id="PS51781">
    <property type="entry name" value="SH3B"/>
    <property type="match status" value="1"/>
</dbReference>
<keyword evidence="1" id="KW-0732">Signal</keyword>
<dbReference type="InterPro" id="IPR052354">
    <property type="entry name" value="Cell_Wall_Dynamics_Protein"/>
</dbReference>
<evidence type="ECO:0000259" key="2">
    <source>
        <dbReference type="PROSITE" id="PS51781"/>
    </source>
</evidence>
<protein>
    <submittedName>
        <fullName evidence="3">Uncharacterized protein conserved in bacteria</fullName>
    </submittedName>
</protein>
<dbReference type="Proteomes" id="UP000067461">
    <property type="component" value="Chromosome"/>
</dbReference>
<evidence type="ECO:0000256" key="1">
    <source>
        <dbReference type="SAM" id="SignalP"/>
    </source>
</evidence>
<gene>
    <name evidence="3" type="ORF">SRAA_0111</name>
</gene>
<dbReference type="PANTHER" id="PTHR34408">
    <property type="entry name" value="FAMILY PROTEIN, PUTATIVE-RELATED"/>
    <property type="match status" value="1"/>
</dbReference>
<evidence type="ECO:0000313" key="3">
    <source>
        <dbReference type="EMBL" id="BAO79965.1"/>
    </source>
</evidence>
<dbReference type="InterPro" id="IPR010466">
    <property type="entry name" value="DUF1058"/>
</dbReference>
<dbReference type="AlphaFoldDB" id="A0A060NH29"/>
<feature type="signal peptide" evidence="1">
    <location>
        <begin position="1"/>
        <end position="26"/>
    </location>
</feature>
<dbReference type="Pfam" id="PF08239">
    <property type="entry name" value="SH3_3"/>
    <property type="match status" value="1"/>
</dbReference>
<accession>A0A060NH29</accession>
<organism evidence="3 4">
    <name type="scientific">Serpentinimonas raichei</name>
    <dbReference type="NCBI Taxonomy" id="1458425"/>
    <lineage>
        <taxon>Bacteria</taxon>
        <taxon>Pseudomonadati</taxon>
        <taxon>Pseudomonadota</taxon>
        <taxon>Betaproteobacteria</taxon>
        <taxon>Burkholderiales</taxon>
        <taxon>Comamonadaceae</taxon>
        <taxon>Serpentinimonas</taxon>
    </lineage>
</organism>
<feature type="chain" id="PRO_5001588870" evidence="1">
    <location>
        <begin position="27"/>
        <end position="152"/>
    </location>
</feature>
<dbReference type="InterPro" id="IPR003646">
    <property type="entry name" value="SH3-like_bac-type"/>
</dbReference>
<reference evidence="3 4" key="1">
    <citation type="journal article" date="2014" name="Nat. Commun.">
        <title>Physiological and genomic features of highly alkaliphilic hydrogen-utilizing Betaproteobacteria from a continental serpentinizing site.</title>
        <authorList>
            <person name="Suzuki S."/>
            <person name="Kuenen J.G."/>
            <person name="Schipper K."/>
            <person name="van der Velde S."/>
            <person name="Ishii S."/>
            <person name="Wu A."/>
            <person name="Sorokin D.Y."/>
            <person name="Tenney A."/>
            <person name="Meng X.Y."/>
            <person name="Morrill P.L."/>
            <person name="Kamagata Y."/>
            <person name="Muyzer G."/>
            <person name="Nealson K.H."/>
        </authorList>
    </citation>
    <scope>NUCLEOTIDE SEQUENCE [LARGE SCALE GENOMIC DNA]</scope>
    <source>
        <strain evidence="3 4">A1</strain>
    </source>
</reference>
<dbReference type="STRING" id="1458425.SRAA_0111"/>
<keyword evidence="4" id="KW-1185">Reference proteome</keyword>
<feature type="domain" description="SH3b" evidence="2">
    <location>
        <begin position="89"/>
        <end position="152"/>
    </location>
</feature>
<dbReference type="HOGENOM" id="CLU_086360_3_1_4"/>
<dbReference type="SMART" id="SM00287">
    <property type="entry name" value="SH3b"/>
    <property type="match status" value="2"/>
</dbReference>
<sequence>MPWLAHIRLLFLAAALGLAALAPAWAQDLVSARNPTINMRAAPSANAEVLWRLSQGYPLQVLERRGDWLRVQDFEGDQGWVARRVVGDTPHHIVRSPRANLRAGPGTQHRVVHTAVYGDILRTVRRQGDWVQVQRPDGRGNAWVASELLWGW</sequence>
<dbReference type="RefSeq" id="WP_045530293.1">
    <property type="nucleotide sequence ID" value="NZ_AP014568.1"/>
</dbReference>
<evidence type="ECO:0000313" key="4">
    <source>
        <dbReference type="Proteomes" id="UP000067461"/>
    </source>
</evidence>
<name>A0A060NH29_9BURK</name>